<dbReference type="Proteomes" id="UP000325315">
    <property type="component" value="Unassembled WGS sequence"/>
</dbReference>
<protein>
    <submittedName>
        <fullName evidence="2">Mediator of RNA polymerase II transcription subunit 18 isoform X2</fullName>
    </submittedName>
</protein>
<reference evidence="3" key="1">
    <citation type="journal article" date="2019" name="Plant Biotechnol. J.">
        <title>Genome sequencing of the Australian wild diploid species Gossypium australe highlights disease resistance and delayed gland morphogenesis.</title>
        <authorList>
            <person name="Cai Y."/>
            <person name="Cai X."/>
            <person name="Wang Q."/>
            <person name="Wang P."/>
            <person name="Zhang Y."/>
            <person name="Cai C."/>
            <person name="Xu Y."/>
            <person name="Wang K."/>
            <person name="Zhou Z."/>
            <person name="Wang C."/>
            <person name="Geng S."/>
            <person name="Li B."/>
            <person name="Dong Q."/>
            <person name="Hou Y."/>
            <person name="Wang H."/>
            <person name="Ai P."/>
            <person name="Liu Z."/>
            <person name="Yi F."/>
            <person name="Sun M."/>
            <person name="An G."/>
            <person name="Cheng J."/>
            <person name="Zhang Y."/>
            <person name="Shi Q."/>
            <person name="Xie Y."/>
            <person name="Shi X."/>
            <person name="Chang Y."/>
            <person name="Huang F."/>
            <person name="Chen Y."/>
            <person name="Hong S."/>
            <person name="Mi L."/>
            <person name="Sun Q."/>
            <person name="Zhang L."/>
            <person name="Zhou B."/>
            <person name="Peng R."/>
            <person name="Zhang X."/>
            <person name="Liu F."/>
        </authorList>
    </citation>
    <scope>NUCLEOTIDE SEQUENCE [LARGE SCALE GENOMIC DNA]</scope>
    <source>
        <strain evidence="3">cv. PA1801</strain>
    </source>
</reference>
<evidence type="ECO:0000256" key="1">
    <source>
        <dbReference type="SAM" id="MobiDB-lite"/>
    </source>
</evidence>
<accession>A0A5B6VY13</accession>
<dbReference type="AlphaFoldDB" id="A0A5B6VY13"/>
<evidence type="ECO:0000313" key="3">
    <source>
        <dbReference type="Proteomes" id="UP000325315"/>
    </source>
</evidence>
<evidence type="ECO:0000313" key="2">
    <source>
        <dbReference type="EMBL" id="KAA3473884.1"/>
    </source>
</evidence>
<comment type="caution">
    <text evidence="2">The sequence shown here is derived from an EMBL/GenBank/DDBJ whole genome shotgun (WGS) entry which is preliminary data.</text>
</comment>
<name>A0A5B6VY13_9ROSI</name>
<dbReference type="EMBL" id="SMMG02000005">
    <property type="protein sequence ID" value="KAA3473884.1"/>
    <property type="molecule type" value="Genomic_DNA"/>
</dbReference>
<dbReference type="OrthoDB" id="2015832at2759"/>
<gene>
    <name evidence="2" type="ORF">EPI10_024226</name>
</gene>
<keyword evidence="3" id="KW-1185">Reference proteome</keyword>
<sequence>MCCFRTCYQQPVAKGLQEKAPKKPAPKATEKKGKTVEHISNPISIFKKKKKGFIVSSSISCQLHFIVQNNKV</sequence>
<feature type="region of interest" description="Disordered" evidence="1">
    <location>
        <begin position="15"/>
        <end position="34"/>
    </location>
</feature>
<organism evidence="2 3">
    <name type="scientific">Gossypium australe</name>
    <dbReference type="NCBI Taxonomy" id="47621"/>
    <lineage>
        <taxon>Eukaryota</taxon>
        <taxon>Viridiplantae</taxon>
        <taxon>Streptophyta</taxon>
        <taxon>Embryophyta</taxon>
        <taxon>Tracheophyta</taxon>
        <taxon>Spermatophyta</taxon>
        <taxon>Magnoliopsida</taxon>
        <taxon>eudicotyledons</taxon>
        <taxon>Gunneridae</taxon>
        <taxon>Pentapetalae</taxon>
        <taxon>rosids</taxon>
        <taxon>malvids</taxon>
        <taxon>Malvales</taxon>
        <taxon>Malvaceae</taxon>
        <taxon>Malvoideae</taxon>
        <taxon>Gossypium</taxon>
    </lineage>
</organism>
<proteinExistence type="predicted"/>